<name>A0AAU8E4D1_9PSED</name>
<dbReference type="AlphaFoldDB" id="A0AAU8E4D1"/>
<dbReference type="PANTHER" id="PTHR33540">
    <property type="entry name" value="TRNA THREONYLCARBAMOYLADENOSINE BIOSYNTHESIS PROTEIN TSAE"/>
    <property type="match status" value="1"/>
</dbReference>
<feature type="domain" description="Aminoglycoside phosphotransferase" evidence="3">
    <location>
        <begin position="36"/>
        <end position="258"/>
    </location>
</feature>
<dbReference type="Pfam" id="PF01636">
    <property type="entry name" value="APH"/>
    <property type="match status" value="1"/>
</dbReference>
<proteinExistence type="predicted"/>
<reference evidence="4" key="1">
    <citation type="submission" date="2024-06" db="EMBL/GenBank/DDBJ databases">
        <title>The Caenorhabditis elegans bacterial microbiome influences microsporidia infection through nutrient limitation and inhibiting parasite invasion.</title>
        <authorList>
            <person name="Tamim El Jarkass H."/>
            <person name="Castelblanco S."/>
            <person name="Kaur M."/>
            <person name="Wan Y.C."/>
            <person name="Ellis A.E."/>
            <person name="Sheldon R.D."/>
            <person name="Lien E.C."/>
            <person name="Burton N.O."/>
            <person name="Wright G.D."/>
            <person name="Reinke A.W."/>
        </authorList>
    </citation>
    <scope>NUCLEOTIDE SEQUENCE</scope>
    <source>
        <strain evidence="4">MYb327</strain>
    </source>
</reference>
<dbReference type="EMBL" id="CP159258">
    <property type="protein sequence ID" value="XCG74133.1"/>
    <property type="molecule type" value="Genomic_DNA"/>
</dbReference>
<gene>
    <name evidence="4" type="ORF">ABVN21_25855</name>
</gene>
<keyword evidence="2" id="KW-0067">ATP-binding</keyword>
<protein>
    <submittedName>
        <fullName evidence="4">Phosphotransferase</fullName>
    </submittedName>
</protein>
<dbReference type="Gene3D" id="3.90.1200.10">
    <property type="match status" value="1"/>
</dbReference>
<evidence type="ECO:0000313" key="4">
    <source>
        <dbReference type="EMBL" id="XCG74133.1"/>
    </source>
</evidence>
<dbReference type="PANTHER" id="PTHR33540:SF1">
    <property type="entry name" value="N-ACETYLMURAMATE_N-ACETYLGLUCOSAMINE KINASE"/>
    <property type="match status" value="1"/>
</dbReference>
<evidence type="ECO:0000256" key="2">
    <source>
        <dbReference type="ARBA" id="ARBA00022840"/>
    </source>
</evidence>
<organism evidence="4">
    <name type="scientific">Pseudomonas sp. MYb327</name>
    <dbReference type="NCBI Taxonomy" id="2745230"/>
    <lineage>
        <taxon>Bacteria</taxon>
        <taxon>Pseudomonadati</taxon>
        <taxon>Pseudomonadota</taxon>
        <taxon>Gammaproteobacteria</taxon>
        <taxon>Pseudomonadales</taxon>
        <taxon>Pseudomonadaceae</taxon>
        <taxon>Pseudomonas</taxon>
    </lineage>
</organism>
<evidence type="ECO:0000259" key="3">
    <source>
        <dbReference type="Pfam" id="PF01636"/>
    </source>
</evidence>
<accession>A0AAU8E4D1</accession>
<dbReference type="FunFam" id="3.90.1200.10:FF:000017">
    <property type="entry name" value="Aminoglycoside phosphotransferase"/>
    <property type="match status" value="1"/>
</dbReference>
<dbReference type="GO" id="GO:0005524">
    <property type="term" value="F:ATP binding"/>
    <property type="evidence" value="ECO:0007669"/>
    <property type="project" value="UniProtKB-KW"/>
</dbReference>
<sequence length="339" mass="38488">MPDQDVRLQHLKVWLDEQLAILFAEQGWGAIPPATLTAASSDASFRRYFRWEGAGRSFIVMDAPPPQENCKPFVDIAFLLAKSGINVPKIYAEDLERGFLLLNDLGNKTYLDVIDSENADDLFSDALQALLAFQQLPMVAPLPSYDVALLRRELELFPEWYVKRELGIEFDAAQQVLWQQVSDLLIDSALAQPKVLVHRDYMPRNLMLSEPNPGVLDFQDAVYGPVTYDVTCLFKDAFLSWPEERVRGWLESYWQQASALNIAVQPDFEDFLRASDLMGVQRHLKVIGIFARICHRDGKPRYLGDVPRFFAYIDAVIARRPELAELDVLLASLRAGVKA</sequence>
<dbReference type="SUPFAM" id="SSF56112">
    <property type="entry name" value="Protein kinase-like (PK-like)"/>
    <property type="match status" value="1"/>
</dbReference>
<dbReference type="InterPro" id="IPR002575">
    <property type="entry name" value="Aminoglycoside_PTrfase"/>
</dbReference>
<evidence type="ECO:0000256" key="1">
    <source>
        <dbReference type="ARBA" id="ARBA00022741"/>
    </source>
</evidence>
<dbReference type="Gene3D" id="3.30.200.20">
    <property type="entry name" value="Phosphorylase Kinase, domain 1"/>
    <property type="match status" value="1"/>
</dbReference>
<keyword evidence="1" id="KW-0547">Nucleotide-binding</keyword>
<dbReference type="InterPro" id="IPR011009">
    <property type="entry name" value="Kinase-like_dom_sf"/>
</dbReference>
<dbReference type="RefSeq" id="WP_339554814.1">
    <property type="nucleotide sequence ID" value="NZ_CP159258.1"/>
</dbReference>